<dbReference type="Pfam" id="PF01580">
    <property type="entry name" value="FtsK_SpoIIIE"/>
    <property type="match status" value="1"/>
</dbReference>
<evidence type="ECO:0000256" key="3">
    <source>
        <dbReference type="PROSITE-ProRule" id="PRU00289"/>
    </source>
</evidence>
<feature type="binding site" evidence="3">
    <location>
        <begin position="672"/>
        <end position="679"/>
    </location>
    <ligand>
        <name>ATP</name>
        <dbReference type="ChEBI" id="CHEBI:30616"/>
    </ligand>
</feature>
<feature type="region of interest" description="Disordered" evidence="4">
    <location>
        <begin position="275"/>
        <end position="364"/>
    </location>
</feature>
<evidence type="ECO:0000256" key="1">
    <source>
        <dbReference type="ARBA" id="ARBA00022741"/>
    </source>
</evidence>
<feature type="region of interest" description="Disordered" evidence="4">
    <location>
        <begin position="922"/>
        <end position="959"/>
    </location>
</feature>
<gene>
    <name evidence="6" type="primary">eccCa1_2</name>
    <name evidence="6" type="ORF">OJAG_33650</name>
</gene>
<accession>A0A163Q7X7</accession>
<keyword evidence="2 3" id="KW-0067">ATP-binding</keyword>
<dbReference type="InterPro" id="IPR050206">
    <property type="entry name" value="FtsK/SpoIIIE/SftA"/>
</dbReference>
<evidence type="ECO:0000259" key="5">
    <source>
        <dbReference type="PROSITE" id="PS50901"/>
    </source>
</evidence>
<evidence type="ECO:0000313" key="6">
    <source>
        <dbReference type="EMBL" id="KZM33881.1"/>
    </source>
</evidence>
<comment type="caution">
    <text evidence="6">The sequence shown here is derived from an EMBL/GenBank/DDBJ whole genome shotgun (WGS) entry which is preliminary data.</text>
</comment>
<dbReference type="InterPro" id="IPR002543">
    <property type="entry name" value="FtsK_dom"/>
</dbReference>
<dbReference type="PATRIC" id="fig|43678.3.peg.3527"/>
<name>A0A163Q7X7_9CELL</name>
<dbReference type="EMBL" id="LRIE01000083">
    <property type="protein sequence ID" value="KZM33881.1"/>
    <property type="molecule type" value="Genomic_DNA"/>
</dbReference>
<feature type="compositionally biased region" description="Basic and acidic residues" evidence="4">
    <location>
        <begin position="487"/>
        <end position="496"/>
    </location>
</feature>
<evidence type="ECO:0000256" key="2">
    <source>
        <dbReference type="ARBA" id="ARBA00022840"/>
    </source>
</evidence>
<reference evidence="6 7" key="1">
    <citation type="submission" date="2016-01" db="EMBL/GenBank/DDBJ databases">
        <title>Genome sequence of Oerskovia enterophila VJag, an agar and cellulose degrading bacterium.</title>
        <authorList>
            <person name="Poehlein A."/>
            <person name="Jag V."/>
            <person name="Bengelsdorf F."/>
            <person name="Duerre P."/>
            <person name="Daniel R."/>
        </authorList>
    </citation>
    <scope>NUCLEOTIDE SEQUENCE [LARGE SCALE GENOMIC DNA]</scope>
    <source>
        <strain evidence="6 7">VJag</strain>
    </source>
</reference>
<protein>
    <submittedName>
        <fullName evidence="6">ESX-1 secretion system protein EccCa1</fullName>
    </submittedName>
</protein>
<sequence>MRMTLHPGLDVLLEPGARLGDLRADLARLARRPELLVSPLAVDGVLVHDDHLVGTRPLLPGATLRALPPGTGPAASAVAQDPEAEALRAPWHVAVLSGPGTGGLHAVHEGSTIVPAASGAGGATVVVTLEARRGAAFPWTRRTGRRPRVRAAVRVSVRGARGTWESPGVRPRRVRGRRPQAWPPGRVLLVGDAVHDLRPRPRLEEWAVTSALPLPAPAPAVGPGLSGQSIAMALTPAVGSLALAATLRQPVLALLALLGPLMLVVPLLVAARRRRSPGQDGSGPAAGQAGRPVPGVGTGSRRSPGGGADDGRPIAPRTSTDPVGTPSLAGAHRGTGAGRDMGPDRIPGPATEAADGGPPVPSPADLMTAVIAVHRAAPDPSRAQGAAPATSLGPAPGTGTPPGPPRAPGARLPDGCVAVVGQRADRLAAARTLLLAQVASGATVEAVHADEDAHEWAWLRWLPRASRRRDTSPGAPTTDRALLVDDSPARPDGRRDGAQALDRWWAARGPHDRLILLTPDKITVPAWCRTVLDATHGRWHLADGSDGPAPWFGVTAGWAERYARHLAATARLGRWPVGAGTPTAGEPSDPAASGLPVTVSLAALLGLTADEAAAPVADVSRSLATHVALRWEASALNASTTPGLPVALGLDASGRPVLVDVVRDGPHALVAGTTGAGKSELLQSLVLGLALTTSPRDLAIALVDYKGGASFGGCVGLPHVVGQVTDLEPGLAGRALAGLRAELRRREHVVAGAEATCLEDLPPGALPRLLVVVDEFRALADDLPDFLPGLLRLASQGRSLGVHLVLATQRPTGAITADMRANISLRVALRQVDAGDSHDVIDAPHAARIPVDRPGRAVLRRGDGPPLAFQCAHAASPAPRGTDTVRPAPRWGAAPLPVRAPEPDAPDLVTVLVAAAREAAATAAHTPHPAPWLPGLPRRVTPSDLPGAHTSPGGASERLPLALSDLPAEQRRGVVTWDVGEGHLAVVGRPRSGRTTALRALAVAALDRGWDVHVVAEDPALTGPALREHAGCGTVVDQHDPRRVARLVDLLLARAGRRPTLVLLDGIEDLRASLGLLAGGTRADLLGRLLGDGAARGVHVVLSGQTAGLGGLAHRVGPRLVLTSSAVHDDVAHGVPSRLAGRGGRAGRGVWLGADEPVECQVVIDASPLERDASSDAPSLDDGRSLPLRLAPLPRLVLPADLPVPGEDSLRAVPVGIGGDAAVPQCLDVTAGGLVVGPGGSGRSNALLLVLGYALPTGRVRAVLSRDPRLTELVTTDAGAGGLVVASTFSPYEAATALNLLATTPPAPGDLVVVDDLDVLQQACPLEVEVLTGLVRTGVALLASASTVAAATAHRGPLAEVRAARCGIVLRPGERGSGDVFGMSLERVLDPGAGPAGRAVLVRSGALVPVQVASAG</sequence>
<feature type="region of interest" description="Disordered" evidence="4">
    <location>
        <begin position="378"/>
        <end position="411"/>
    </location>
</feature>
<dbReference type="InterPro" id="IPR027417">
    <property type="entry name" value="P-loop_NTPase"/>
</dbReference>
<dbReference type="Proteomes" id="UP000076447">
    <property type="component" value="Unassembled WGS sequence"/>
</dbReference>
<proteinExistence type="predicted"/>
<evidence type="ECO:0000256" key="4">
    <source>
        <dbReference type="SAM" id="MobiDB-lite"/>
    </source>
</evidence>
<feature type="compositionally biased region" description="Low complexity" evidence="4">
    <location>
        <begin position="385"/>
        <end position="398"/>
    </location>
</feature>
<keyword evidence="1 3" id="KW-0547">Nucleotide-binding</keyword>
<organism evidence="6 7">
    <name type="scientific">Oerskovia enterophila</name>
    <dbReference type="NCBI Taxonomy" id="43678"/>
    <lineage>
        <taxon>Bacteria</taxon>
        <taxon>Bacillati</taxon>
        <taxon>Actinomycetota</taxon>
        <taxon>Actinomycetes</taxon>
        <taxon>Micrococcales</taxon>
        <taxon>Cellulomonadaceae</taxon>
        <taxon>Oerskovia</taxon>
    </lineage>
</organism>
<feature type="region of interest" description="Disordered" evidence="4">
    <location>
        <begin position="467"/>
        <end position="496"/>
    </location>
</feature>
<dbReference type="SUPFAM" id="SSF52540">
    <property type="entry name" value="P-loop containing nucleoside triphosphate hydrolases"/>
    <property type="match status" value="2"/>
</dbReference>
<dbReference type="PANTHER" id="PTHR22683">
    <property type="entry name" value="SPORULATION PROTEIN RELATED"/>
    <property type="match status" value="1"/>
</dbReference>
<feature type="domain" description="FtsK" evidence="5">
    <location>
        <begin position="654"/>
        <end position="838"/>
    </location>
</feature>
<dbReference type="PANTHER" id="PTHR22683:SF1">
    <property type="entry name" value="TYPE VII SECRETION SYSTEM PROTEIN ESSC"/>
    <property type="match status" value="1"/>
</dbReference>
<dbReference type="SMART" id="SM00382">
    <property type="entry name" value="AAA"/>
    <property type="match status" value="3"/>
</dbReference>
<dbReference type="PROSITE" id="PS50901">
    <property type="entry name" value="FTSK"/>
    <property type="match status" value="1"/>
</dbReference>
<dbReference type="Gene3D" id="3.40.50.300">
    <property type="entry name" value="P-loop containing nucleotide triphosphate hydrolases"/>
    <property type="match status" value="3"/>
</dbReference>
<dbReference type="InterPro" id="IPR003593">
    <property type="entry name" value="AAA+_ATPase"/>
</dbReference>
<dbReference type="STRING" id="43678.OJAG_33650"/>
<dbReference type="CDD" id="cd01127">
    <property type="entry name" value="TrwB_TraG_TraD_VirD4"/>
    <property type="match status" value="1"/>
</dbReference>
<dbReference type="GO" id="GO:0003677">
    <property type="term" value="F:DNA binding"/>
    <property type="evidence" value="ECO:0007669"/>
    <property type="project" value="InterPro"/>
</dbReference>
<dbReference type="GO" id="GO:0005524">
    <property type="term" value="F:ATP binding"/>
    <property type="evidence" value="ECO:0007669"/>
    <property type="project" value="UniProtKB-UniRule"/>
</dbReference>
<evidence type="ECO:0000313" key="7">
    <source>
        <dbReference type="Proteomes" id="UP000076447"/>
    </source>
</evidence>